<sequence>MPSSDNIRSIQSMSEWNTYLIDLKSPHLFLGRKAEGTLSTLFSNFSKMDKENREDSATTSSSIITVPEQIKKKNDDRSTQKLFDYLSTKHKDQDKKVNENITTVPCKGDGKHDKEGWMYCHKLTSKSYKWESTDTPGQKHVFRRRIWMRAAVWQPTSYLSRMLNGSIFSIFFGFYFVLLCFITFYLWCMCVCVCNVKDGGKTTSSNKVPAIESGEYFIMDLLSSLTMHVHLMSHESIVNILPRENAEEIEKQGFGKSDNSKPGKKHKYRKRGAYGSAKVKLKGARLLLSQTLAGMGRTVANTVMFVEKPQCIHERMQHLYFVNDMRMRAKRLEDLIKALQNLQFGASSHFHKLTDGSHVVCVYARACCILISY</sequence>
<name>X6NUN6_RETFI</name>
<evidence type="ECO:0000313" key="3">
    <source>
        <dbReference type="EMBL" id="ETO29499.1"/>
    </source>
</evidence>
<evidence type="ECO:0000313" key="4">
    <source>
        <dbReference type="Proteomes" id="UP000023152"/>
    </source>
</evidence>
<organism evidence="3 4">
    <name type="scientific">Reticulomyxa filosa</name>
    <dbReference type="NCBI Taxonomy" id="46433"/>
    <lineage>
        <taxon>Eukaryota</taxon>
        <taxon>Sar</taxon>
        <taxon>Rhizaria</taxon>
        <taxon>Retaria</taxon>
        <taxon>Foraminifera</taxon>
        <taxon>Monothalamids</taxon>
        <taxon>Reticulomyxidae</taxon>
        <taxon>Reticulomyxa</taxon>
    </lineage>
</organism>
<keyword evidence="2" id="KW-0812">Transmembrane</keyword>
<feature type="transmembrane region" description="Helical" evidence="2">
    <location>
        <begin position="167"/>
        <end position="187"/>
    </location>
</feature>
<feature type="region of interest" description="Disordered" evidence="1">
    <location>
        <begin position="251"/>
        <end position="270"/>
    </location>
</feature>
<feature type="compositionally biased region" description="Basic and acidic residues" evidence="1">
    <location>
        <begin position="251"/>
        <end position="261"/>
    </location>
</feature>
<keyword evidence="4" id="KW-1185">Reference proteome</keyword>
<dbReference type="AlphaFoldDB" id="X6NUN6"/>
<evidence type="ECO:0000256" key="2">
    <source>
        <dbReference type="SAM" id="Phobius"/>
    </source>
</evidence>
<comment type="caution">
    <text evidence="3">The sequence shown here is derived from an EMBL/GenBank/DDBJ whole genome shotgun (WGS) entry which is preliminary data.</text>
</comment>
<accession>X6NUN6</accession>
<keyword evidence="2" id="KW-0472">Membrane</keyword>
<keyword evidence="2" id="KW-1133">Transmembrane helix</keyword>
<evidence type="ECO:0000256" key="1">
    <source>
        <dbReference type="SAM" id="MobiDB-lite"/>
    </source>
</evidence>
<dbReference type="EMBL" id="ASPP01006022">
    <property type="protein sequence ID" value="ETO29499.1"/>
    <property type="molecule type" value="Genomic_DNA"/>
</dbReference>
<proteinExistence type="predicted"/>
<protein>
    <submittedName>
        <fullName evidence="3">Uncharacterized protein</fullName>
    </submittedName>
</protein>
<reference evidence="3 4" key="1">
    <citation type="journal article" date="2013" name="Curr. Biol.">
        <title>The Genome of the Foraminiferan Reticulomyxa filosa.</title>
        <authorList>
            <person name="Glockner G."/>
            <person name="Hulsmann N."/>
            <person name="Schleicher M."/>
            <person name="Noegel A.A."/>
            <person name="Eichinger L."/>
            <person name="Gallinger C."/>
            <person name="Pawlowski J."/>
            <person name="Sierra R."/>
            <person name="Euteneuer U."/>
            <person name="Pillet L."/>
            <person name="Moustafa A."/>
            <person name="Platzer M."/>
            <person name="Groth M."/>
            <person name="Szafranski K."/>
            <person name="Schliwa M."/>
        </authorList>
    </citation>
    <scope>NUCLEOTIDE SEQUENCE [LARGE SCALE GENOMIC DNA]</scope>
</reference>
<dbReference type="Proteomes" id="UP000023152">
    <property type="component" value="Unassembled WGS sequence"/>
</dbReference>
<gene>
    <name evidence="3" type="ORF">RFI_07620</name>
</gene>